<evidence type="ECO:0000256" key="1">
    <source>
        <dbReference type="ARBA" id="ARBA00004370"/>
    </source>
</evidence>
<dbReference type="GO" id="GO:0005886">
    <property type="term" value="C:plasma membrane"/>
    <property type="evidence" value="ECO:0007669"/>
    <property type="project" value="TreeGrafter"/>
</dbReference>
<dbReference type="AlphaFoldDB" id="A0A2P2MZ88"/>
<keyword evidence="3" id="KW-1133">Transmembrane helix</keyword>
<evidence type="ECO:0000313" key="4">
    <source>
        <dbReference type="EMBL" id="MBX35551.1"/>
    </source>
</evidence>
<dbReference type="GO" id="GO:0098542">
    <property type="term" value="P:defense response to other organism"/>
    <property type="evidence" value="ECO:0007669"/>
    <property type="project" value="InterPro"/>
</dbReference>
<protein>
    <submittedName>
        <fullName evidence="4">Uncharacterized protein MANES_03G123200</fullName>
    </submittedName>
</protein>
<evidence type="ECO:0000256" key="2">
    <source>
        <dbReference type="ARBA" id="ARBA00023136"/>
    </source>
</evidence>
<dbReference type="EMBL" id="GGEC01055067">
    <property type="protein sequence ID" value="MBX35551.1"/>
    <property type="molecule type" value="Transcribed_RNA"/>
</dbReference>
<dbReference type="PANTHER" id="PTHR31415">
    <property type="entry name" value="OS05G0367900 PROTEIN"/>
    <property type="match status" value="1"/>
</dbReference>
<accession>A0A2P2MZ88</accession>
<sequence length="210" mass="23682">MSDNGKSCVCCCQFVITLGLTALFVWLSLRTTGPKCSLQLFYIPALNQTLNAPENTTLFFKLRLQNTNDEKGVYYDPVNVTFFDSPNRSHSIGNYTIPKFYQGHKKKATKPGQFQTSGLDRQAVVHEISVKRWAVFRVDMATSVRYKILLWKTKRHTIKVGADVHVNNQGTQDPKKGVKLKSNAAKIGSWSGKMGLLMFNFSALILLSLW</sequence>
<comment type="subcellular location">
    <subcellularLocation>
        <location evidence="1">Membrane</location>
    </subcellularLocation>
</comment>
<organism evidence="4">
    <name type="scientific">Rhizophora mucronata</name>
    <name type="common">Asiatic mangrove</name>
    <dbReference type="NCBI Taxonomy" id="61149"/>
    <lineage>
        <taxon>Eukaryota</taxon>
        <taxon>Viridiplantae</taxon>
        <taxon>Streptophyta</taxon>
        <taxon>Embryophyta</taxon>
        <taxon>Tracheophyta</taxon>
        <taxon>Spermatophyta</taxon>
        <taxon>Magnoliopsida</taxon>
        <taxon>eudicotyledons</taxon>
        <taxon>Gunneridae</taxon>
        <taxon>Pentapetalae</taxon>
        <taxon>rosids</taxon>
        <taxon>fabids</taxon>
        <taxon>Malpighiales</taxon>
        <taxon>Rhizophoraceae</taxon>
        <taxon>Rhizophora</taxon>
    </lineage>
</organism>
<feature type="transmembrane region" description="Helical" evidence="3">
    <location>
        <begin position="7"/>
        <end position="29"/>
    </location>
</feature>
<dbReference type="PANTHER" id="PTHR31415:SF52">
    <property type="entry name" value="LATE EMBRYOGENESIS ABUNDANT (LEA) HYDROXYPROLINE-RICH GLYCOPROTEIN FAMILY-RELATED"/>
    <property type="match status" value="1"/>
</dbReference>
<name>A0A2P2MZ88_RHIMU</name>
<keyword evidence="2 3" id="KW-0472">Membrane</keyword>
<evidence type="ECO:0000256" key="3">
    <source>
        <dbReference type="SAM" id="Phobius"/>
    </source>
</evidence>
<dbReference type="GO" id="GO:0009506">
    <property type="term" value="C:plasmodesma"/>
    <property type="evidence" value="ECO:0007669"/>
    <property type="project" value="TreeGrafter"/>
</dbReference>
<keyword evidence="3" id="KW-0812">Transmembrane</keyword>
<reference evidence="4" key="1">
    <citation type="submission" date="2018-02" db="EMBL/GenBank/DDBJ databases">
        <title>Rhizophora mucronata_Transcriptome.</title>
        <authorList>
            <person name="Meera S.P."/>
            <person name="Sreeshan A."/>
            <person name="Augustine A."/>
        </authorList>
    </citation>
    <scope>NUCLEOTIDE SEQUENCE</scope>
    <source>
        <tissue evidence="4">Leaf</tissue>
    </source>
</reference>
<proteinExistence type="predicted"/>
<dbReference type="InterPro" id="IPR044839">
    <property type="entry name" value="NDR1-like"/>
</dbReference>